<sequence length="214" mass="24344">MMSPMRGTPWATRWTKGSLMGSLYISYHIITRCITFFVIFAGMRRSRAKNDARVHTSQRTLMGLFLYALNREGPDEEATEHAIKAVQYSPHNRRTEERGDTSRYRCPRVMQASRTTADSNSHGIHKRSCPELESLIVRRRPSASQNCPSGEIKHSTAPEARPTTGYTHPNFISSRHACARLYNSAWEYPPSRGRVTDAREKESPLPVYDSKVEG</sequence>
<feature type="region of interest" description="Disordered" evidence="1">
    <location>
        <begin position="141"/>
        <end position="163"/>
    </location>
</feature>
<feature type="region of interest" description="Disordered" evidence="1">
    <location>
        <begin position="189"/>
        <end position="214"/>
    </location>
</feature>
<evidence type="ECO:0000313" key="4">
    <source>
        <dbReference type="Proteomes" id="UP000233551"/>
    </source>
</evidence>
<keyword evidence="4" id="KW-1185">Reference proteome</keyword>
<gene>
    <name evidence="3" type="ORF">CRG98_011616</name>
</gene>
<feature type="compositionally biased region" description="Basic and acidic residues" evidence="1">
    <location>
        <begin position="194"/>
        <end position="203"/>
    </location>
</feature>
<protein>
    <submittedName>
        <fullName evidence="3">Uncharacterized protein</fullName>
    </submittedName>
</protein>
<reference evidence="3 4" key="1">
    <citation type="submission" date="2017-11" db="EMBL/GenBank/DDBJ databases">
        <title>De-novo sequencing of pomegranate (Punica granatum L.) genome.</title>
        <authorList>
            <person name="Akparov Z."/>
            <person name="Amiraslanov A."/>
            <person name="Hajiyeva S."/>
            <person name="Abbasov M."/>
            <person name="Kaur K."/>
            <person name="Hamwieh A."/>
            <person name="Solovyev V."/>
            <person name="Salamov A."/>
            <person name="Braich B."/>
            <person name="Kosarev P."/>
            <person name="Mahmoud A."/>
            <person name="Hajiyev E."/>
            <person name="Babayeva S."/>
            <person name="Izzatullayeva V."/>
            <person name="Mammadov A."/>
            <person name="Mammadov A."/>
            <person name="Sharifova S."/>
            <person name="Ojaghi J."/>
            <person name="Eynullazada K."/>
            <person name="Bayramov B."/>
            <person name="Abdulazimova A."/>
            <person name="Shahmuradov I."/>
        </authorList>
    </citation>
    <scope>NUCLEOTIDE SEQUENCE [LARGE SCALE GENOMIC DNA]</scope>
    <source>
        <strain evidence="4">cv. AG2017</strain>
        <tissue evidence="3">Leaf</tissue>
    </source>
</reference>
<organism evidence="3 4">
    <name type="scientific">Punica granatum</name>
    <name type="common">Pomegranate</name>
    <dbReference type="NCBI Taxonomy" id="22663"/>
    <lineage>
        <taxon>Eukaryota</taxon>
        <taxon>Viridiplantae</taxon>
        <taxon>Streptophyta</taxon>
        <taxon>Embryophyta</taxon>
        <taxon>Tracheophyta</taxon>
        <taxon>Spermatophyta</taxon>
        <taxon>Magnoliopsida</taxon>
        <taxon>eudicotyledons</taxon>
        <taxon>Gunneridae</taxon>
        <taxon>Pentapetalae</taxon>
        <taxon>rosids</taxon>
        <taxon>malvids</taxon>
        <taxon>Myrtales</taxon>
        <taxon>Lythraceae</taxon>
        <taxon>Punica</taxon>
    </lineage>
</organism>
<keyword evidence="2" id="KW-0472">Membrane</keyword>
<evidence type="ECO:0000256" key="1">
    <source>
        <dbReference type="SAM" id="MobiDB-lite"/>
    </source>
</evidence>
<dbReference type="Proteomes" id="UP000233551">
    <property type="component" value="Unassembled WGS sequence"/>
</dbReference>
<evidence type="ECO:0000313" key="3">
    <source>
        <dbReference type="EMBL" id="PKI68020.1"/>
    </source>
</evidence>
<feature type="transmembrane region" description="Helical" evidence="2">
    <location>
        <begin position="24"/>
        <end position="43"/>
    </location>
</feature>
<dbReference type="AlphaFoldDB" id="A0A2I0KI89"/>
<keyword evidence="2" id="KW-1133">Transmembrane helix</keyword>
<proteinExistence type="predicted"/>
<comment type="caution">
    <text evidence="3">The sequence shown here is derived from an EMBL/GenBank/DDBJ whole genome shotgun (WGS) entry which is preliminary data.</text>
</comment>
<accession>A0A2I0KI89</accession>
<name>A0A2I0KI89_PUNGR</name>
<evidence type="ECO:0000256" key="2">
    <source>
        <dbReference type="SAM" id="Phobius"/>
    </source>
</evidence>
<dbReference type="EMBL" id="PGOL01000571">
    <property type="protein sequence ID" value="PKI68020.1"/>
    <property type="molecule type" value="Genomic_DNA"/>
</dbReference>
<keyword evidence="2" id="KW-0812">Transmembrane</keyword>